<keyword evidence="1 2" id="KW-0812">Transmembrane</keyword>
<dbReference type="OMA" id="IPMPQWA"/>
<feature type="transmembrane region" description="Helical" evidence="1">
    <location>
        <begin position="69"/>
        <end position="89"/>
    </location>
</feature>
<evidence type="ECO:0000313" key="3">
    <source>
        <dbReference type="Proteomes" id="UP000051952"/>
    </source>
</evidence>
<accession>A0A0S4JRP2</accession>
<feature type="transmembrane region" description="Helical" evidence="1">
    <location>
        <begin position="34"/>
        <end position="57"/>
    </location>
</feature>
<protein>
    <submittedName>
        <fullName evidence="2">Transmembrane protein, putative</fullName>
    </submittedName>
</protein>
<gene>
    <name evidence="2" type="ORF">BSAL_33855</name>
</gene>
<organism evidence="2 3">
    <name type="scientific">Bodo saltans</name>
    <name type="common">Flagellated protozoan</name>
    <dbReference type="NCBI Taxonomy" id="75058"/>
    <lineage>
        <taxon>Eukaryota</taxon>
        <taxon>Discoba</taxon>
        <taxon>Euglenozoa</taxon>
        <taxon>Kinetoplastea</taxon>
        <taxon>Metakinetoplastina</taxon>
        <taxon>Eubodonida</taxon>
        <taxon>Bodonidae</taxon>
        <taxon>Bodo</taxon>
    </lineage>
</organism>
<dbReference type="AlphaFoldDB" id="A0A0S4JRP2"/>
<dbReference type="EMBL" id="CYKH01001964">
    <property type="protein sequence ID" value="CUG91745.1"/>
    <property type="molecule type" value="Genomic_DNA"/>
</dbReference>
<name>A0A0S4JRP2_BODSA</name>
<sequence length="147" mass="16735">MAPPKASLPARLIAGDFLGLNWAKVSWMAPYSNFYPITMTAGWGGRMWSSFIAFGHFHNRCGRIALRNAILSGPSAFCAFVLFFNVDWYQLMQCAYYLPGWQLPKWAEDKHAEEMVYFSWNKPGQMAKHHYAGMVSIPGSEKNITEM</sequence>
<evidence type="ECO:0000256" key="1">
    <source>
        <dbReference type="SAM" id="Phobius"/>
    </source>
</evidence>
<reference evidence="3" key="1">
    <citation type="submission" date="2015-09" db="EMBL/GenBank/DDBJ databases">
        <authorList>
            <consortium name="Pathogen Informatics"/>
        </authorList>
    </citation>
    <scope>NUCLEOTIDE SEQUENCE [LARGE SCALE GENOMIC DNA]</scope>
    <source>
        <strain evidence="3">Lake Konstanz</strain>
    </source>
</reference>
<keyword evidence="3" id="KW-1185">Reference proteome</keyword>
<dbReference type="OrthoDB" id="238073at2759"/>
<keyword evidence="1" id="KW-1133">Transmembrane helix</keyword>
<proteinExistence type="predicted"/>
<dbReference type="VEuPathDB" id="TriTrypDB:BSAL_33855"/>
<keyword evidence="1" id="KW-0472">Membrane</keyword>
<evidence type="ECO:0000313" key="2">
    <source>
        <dbReference type="EMBL" id="CUG91745.1"/>
    </source>
</evidence>
<dbReference type="Proteomes" id="UP000051952">
    <property type="component" value="Unassembled WGS sequence"/>
</dbReference>